<dbReference type="GO" id="GO:0008270">
    <property type="term" value="F:zinc ion binding"/>
    <property type="evidence" value="ECO:0007669"/>
    <property type="project" value="UniProtKB-KW"/>
</dbReference>
<proteinExistence type="predicted"/>
<comment type="caution">
    <text evidence="3">The sequence shown here is derived from an EMBL/GenBank/DDBJ whole genome shotgun (WGS) entry which is preliminary data.</text>
</comment>
<feature type="domain" description="GATA-type" evidence="2">
    <location>
        <begin position="241"/>
        <end position="273"/>
    </location>
</feature>
<evidence type="ECO:0000256" key="1">
    <source>
        <dbReference type="PROSITE-ProRule" id="PRU00094"/>
    </source>
</evidence>
<dbReference type="CDD" id="cd00202">
    <property type="entry name" value="ZnF_GATA"/>
    <property type="match status" value="1"/>
</dbReference>
<reference evidence="3 4" key="1">
    <citation type="journal article" date="2024" name="J Genomics">
        <title>Draft genome sequencing and assembly of Favolaschia claudopus CIRM-BRFM 2984 isolated from oak limbs.</title>
        <authorList>
            <person name="Navarro D."/>
            <person name="Drula E."/>
            <person name="Chaduli D."/>
            <person name="Cazenave R."/>
            <person name="Ahrendt S."/>
            <person name="Wang J."/>
            <person name="Lipzen A."/>
            <person name="Daum C."/>
            <person name="Barry K."/>
            <person name="Grigoriev I.V."/>
            <person name="Favel A."/>
            <person name="Rosso M.N."/>
            <person name="Martin F."/>
        </authorList>
    </citation>
    <scope>NUCLEOTIDE SEQUENCE [LARGE SCALE GENOMIC DNA]</scope>
    <source>
        <strain evidence="3 4">CIRM-BRFM 2984</strain>
    </source>
</reference>
<dbReference type="SUPFAM" id="SSF57716">
    <property type="entry name" value="Glucocorticoid receptor-like (DNA-binding domain)"/>
    <property type="match status" value="1"/>
</dbReference>
<protein>
    <recommendedName>
        <fullName evidence="2">GATA-type domain-containing protein</fullName>
    </recommendedName>
</protein>
<dbReference type="Gene3D" id="3.30.50.10">
    <property type="entry name" value="Erythroid Transcription Factor GATA-1, subunit A"/>
    <property type="match status" value="1"/>
</dbReference>
<keyword evidence="1" id="KW-0479">Metal-binding</keyword>
<dbReference type="InterPro" id="IPR000679">
    <property type="entry name" value="Znf_GATA"/>
</dbReference>
<sequence>MFSSPLAPSSPASFLNPLSGFTNNIGGISLAPAGGALVPDTDQASISEFHFDEYPEFSSHSFDTNYAPDSAPSGPTTDEVTCVPGFLVMDICLTCYTSSAPVDSDPFSSSNNSLLQKYSLPDRSIPTETLDTLFTCSNERWNTSYPRMLPTALVSIDEVKTNARHPIDNDPGFSTSVGSFMLTNHPIDTLTSDSIDTRHTQFCDRLLRAMNEESIDPRIVLNFIRRKATVGVSSRRYRAINRDTRVCSECGTQKTTQWRRHPNTGAVVCNPCGQRASRARMLA</sequence>
<dbReference type="GO" id="GO:0006355">
    <property type="term" value="P:regulation of DNA-templated transcription"/>
    <property type="evidence" value="ECO:0007669"/>
    <property type="project" value="InterPro"/>
</dbReference>
<dbReference type="EMBL" id="JAWWNJ010000026">
    <property type="protein sequence ID" value="KAK7030112.1"/>
    <property type="molecule type" value="Genomic_DNA"/>
</dbReference>
<organism evidence="3 4">
    <name type="scientific">Favolaschia claudopus</name>
    <dbReference type="NCBI Taxonomy" id="2862362"/>
    <lineage>
        <taxon>Eukaryota</taxon>
        <taxon>Fungi</taxon>
        <taxon>Dikarya</taxon>
        <taxon>Basidiomycota</taxon>
        <taxon>Agaricomycotina</taxon>
        <taxon>Agaricomycetes</taxon>
        <taxon>Agaricomycetidae</taxon>
        <taxon>Agaricales</taxon>
        <taxon>Marasmiineae</taxon>
        <taxon>Mycenaceae</taxon>
        <taxon>Favolaschia</taxon>
    </lineage>
</organism>
<dbReference type="Pfam" id="PF00320">
    <property type="entry name" value="GATA"/>
    <property type="match status" value="1"/>
</dbReference>
<keyword evidence="1" id="KW-0862">Zinc</keyword>
<dbReference type="Proteomes" id="UP001362999">
    <property type="component" value="Unassembled WGS sequence"/>
</dbReference>
<gene>
    <name evidence="3" type="ORF">R3P38DRAFT_2933240</name>
</gene>
<name>A0AAW0BUA6_9AGAR</name>
<keyword evidence="4" id="KW-1185">Reference proteome</keyword>
<evidence type="ECO:0000259" key="2">
    <source>
        <dbReference type="PROSITE" id="PS50114"/>
    </source>
</evidence>
<dbReference type="GO" id="GO:0043565">
    <property type="term" value="F:sequence-specific DNA binding"/>
    <property type="evidence" value="ECO:0007669"/>
    <property type="project" value="InterPro"/>
</dbReference>
<keyword evidence="1" id="KW-0863">Zinc-finger</keyword>
<dbReference type="AlphaFoldDB" id="A0AAW0BUA6"/>
<evidence type="ECO:0000313" key="4">
    <source>
        <dbReference type="Proteomes" id="UP001362999"/>
    </source>
</evidence>
<dbReference type="InterPro" id="IPR013088">
    <property type="entry name" value="Znf_NHR/GATA"/>
</dbReference>
<dbReference type="SMART" id="SM00401">
    <property type="entry name" value="ZnF_GATA"/>
    <property type="match status" value="1"/>
</dbReference>
<dbReference type="PROSITE" id="PS50114">
    <property type="entry name" value="GATA_ZN_FINGER_2"/>
    <property type="match status" value="1"/>
</dbReference>
<evidence type="ECO:0000313" key="3">
    <source>
        <dbReference type="EMBL" id="KAK7030112.1"/>
    </source>
</evidence>
<accession>A0AAW0BUA6</accession>